<organism evidence="4 5">
    <name type="scientific">Hordeum vulgare subsp. vulgare</name>
    <name type="common">Domesticated barley</name>
    <dbReference type="NCBI Taxonomy" id="112509"/>
    <lineage>
        <taxon>Eukaryota</taxon>
        <taxon>Viridiplantae</taxon>
        <taxon>Streptophyta</taxon>
        <taxon>Embryophyta</taxon>
        <taxon>Tracheophyta</taxon>
        <taxon>Spermatophyta</taxon>
        <taxon>Magnoliopsida</taxon>
        <taxon>Liliopsida</taxon>
        <taxon>Poales</taxon>
        <taxon>Poaceae</taxon>
        <taxon>BOP clade</taxon>
        <taxon>Pooideae</taxon>
        <taxon>Triticodae</taxon>
        <taxon>Triticeae</taxon>
        <taxon>Hordeinae</taxon>
        <taxon>Hordeum</taxon>
    </lineage>
</organism>
<dbReference type="GO" id="GO:0008270">
    <property type="term" value="F:zinc ion binding"/>
    <property type="evidence" value="ECO:0007669"/>
    <property type="project" value="UniProtKB-KW"/>
</dbReference>
<feature type="domain" description="CCHC-type" evidence="3">
    <location>
        <begin position="215"/>
        <end position="231"/>
    </location>
</feature>
<reference evidence="4" key="2">
    <citation type="submission" date="2020-10" db="EMBL/GenBank/DDBJ databases">
        <authorList>
            <person name="Scholz U."/>
            <person name="Mascher M."/>
            <person name="Fiebig A."/>
        </authorList>
    </citation>
    <scope>NUCLEOTIDE SEQUENCE [LARGE SCALE GENOMIC DNA]</scope>
    <source>
        <strain evidence="4">cv. Morex</strain>
    </source>
</reference>
<reference evidence="4" key="3">
    <citation type="submission" date="2022-01" db="UniProtKB">
        <authorList>
            <consortium name="EnsemblPlants"/>
        </authorList>
    </citation>
    <scope>IDENTIFICATION</scope>
    <source>
        <strain evidence="4">subsp. vulgare</strain>
    </source>
</reference>
<dbReference type="Gene3D" id="4.10.60.10">
    <property type="entry name" value="Zinc finger, CCHC-type"/>
    <property type="match status" value="1"/>
</dbReference>
<dbReference type="EnsemblPlants" id="HORVU.MOREX.r3.1HG0066750.1">
    <property type="protein sequence ID" value="HORVU.MOREX.r3.1HG0066750.1"/>
    <property type="gene ID" value="HORVU.MOREX.r3.1HG0066750"/>
</dbReference>
<evidence type="ECO:0000256" key="2">
    <source>
        <dbReference type="SAM" id="MobiDB-lite"/>
    </source>
</evidence>
<keyword evidence="1" id="KW-0862">Zinc</keyword>
<name>A0A8I6WH97_HORVV</name>
<dbReference type="InterPro" id="IPR001878">
    <property type="entry name" value="Znf_CCHC"/>
</dbReference>
<sequence>MALVPYAGGSGSMMSTPVPMLTGDNYTTWAIKVEADLDAARLWEAVEPPEDGAAAVIAKKDKPTRAYLFRALSEDLLLQVASKKTAAEDDTLDSFAGKLGGMAARFARLGSTLEDDALVKKLLDSVPDPLYAAVAGIEQFCDVSTMAFEEALGRLKSFDERLRRRGQAGGERVDGQLMLTAEQWRAWKRRRGGARDDDDDGKSVASSSRGNRRGRCYNCNERGHFKRDCPQRRKEPVAEQVLLADIDVENVGLL</sequence>
<evidence type="ECO:0000313" key="4">
    <source>
        <dbReference type="EnsemblPlants" id="HORVU.MOREX.r3.1HG0066750.1"/>
    </source>
</evidence>
<dbReference type="InterPro" id="IPR025314">
    <property type="entry name" value="DUF4219"/>
</dbReference>
<evidence type="ECO:0000313" key="5">
    <source>
        <dbReference type="Proteomes" id="UP000011116"/>
    </source>
</evidence>
<dbReference type="SUPFAM" id="SSF57756">
    <property type="entry name" value="Retrovirus zinc finger-like domains"/>
    <property type="match status" value="1"/>
</dbReference>
<dbReference type="Proteomes" id="UP000011116">
    <property type="component" value="Chromosome 1H"/>
</dbReference>
<accession>A0A8I6WH97</accession>
<keyword evidence="1" id="KW-0479">Metal-binding</keyword>
<evidence type="ECO:0000256" key="1">
    <source>
        <dbReference type="PROSITE-ProRule" id="PRU00047"/>
    </source>
</evidence>
<dbReference type="Pfam" id="PF13961">
    <property type="entry name" value="DUF4219"/>
    <property type="match status" value="1"/>
</dbReference>
<keyword evidence="1" id="KW-0863">Zinc-finger</keyword>
<dbReference type="Pfam" id="PF00098">
    <property type="entry name" value="zf-CCHC"/>
    <property type="match status" value="1"/>
</dbReference>
<dbReference type="PANTHER" id="PTHR35317:SF38">
    <property type="entry name" value="RNA-DIRECTED DNA POLYMERASE"/>
    <property type="match status" value="1"/>
</dbReference>
<dbReference type="PROSITE" id="PS50158">
    <property type="entry name" value="ZF_CCHC"/>
    <property type="match status" value="1"/>
</dbReference>
<feature type="region of interest" description="Disordered" evidence="2">
    <location>
        <begin position="190"/>
        <end position="211"/>
    </location>
</feature>
<dbReference type="Gramene" id="HORVU.MOREX.r3.1HG0066750.1">
    <property type="protein sequence ID" value="HORVU.MOREX.r3.1HG0066750.1"/>
    <property type="gene ID" value="HORVU.MOREX.r3.1HG0066750"/>
</dbReference>
<dbReference type="SMART" id="SM00343">
    <property type="entry name" value="ZnF_C2HC"/>
    <property type="match status" value="1"/>
</dbReference>
<dbReference type="AlphaFoldDB" id="A0A8I6WH97"/>
<dbReference type="GO" id="GO:0003676">
    <property type="term" value="F:nucleic acid binding"/>
    <property type="evidence" value="ECO:0007669"/>
    <property type="project" value="InterPro"/>
</dbReference>
<dbReference type="InterPro" id="IPR036875">
    <property type="entry name" value="Znf_CCHC_sf"/>
</dbReference>
<evidence type="ECO:0000259" key="3">
    <source>
        <dbReference type="PROSITE" id="PS50158"/>
    </source>
</evidence>
<dbReference type="PANTHER" id="PTHR35317">
    <property type="entry name" value="OS04G0629600 PROTEIN"/>
    <property type="match status" value="1"/>
</dbReference>
<proteinExistence type="predicted"/>
<reference evidence="5" key="1">
    <citation type="journal article" date="2012" name="Nature">
        <title>A physical, genetic and functional sequence assembly of the barley genome.</title>
        <authorList>
            <consortium name="The International Barley Genome Sequencing Consortium"/>
            <person name="Mayer K.F."/>
            <person name="Waugh R."/>
            <person name="Brown J.W."/>
            <person name="Schulman A."/>
            <person name="Langridge P."/>
            <person name="Platzer M."/>
            <person name="Fincher G.B."/>
            <person name="Muehlbauer G.J."/>
            <person name="Sato K."/>
            <person name="Close T.J."/>
            <person name="Wise R.P."/>
            <person name="Stein N."/>
        </authorList>
    </citation>
    <scope>NUCLEOTIDE SEQUENCE [LARGE SCALE GENOMIC DNA]</scope>
    <source>
        <strain evidence="5">cv. Morex</strain>
    </source>
</reference>
<protein>
    <recommendedName>
        <fullName evidence="3">CCHC-type domain-containing protein</fullName>
    </recommendedName>
</protein>
<keyword evidence="5" id="KW-1185">Reference proteome</keyword>